<sequence>MEQETGDAVRQAADPSELAVDRILRRLDALDEAPVDEHAPVYDAVHRELAEVLAGGPADPATGPRPGAPSPARRDS</sequence>
<keyword evidence="3" id="KW-1185">Reference proteome</keyword>
<evidence type="ECO:0000256" key="1">
    <source>
        <dbReference type="SAM" id="MobiDB-lite"/>
    </source>
</evidence>
<dbReference type="InParanoid" id="A0A420XSR4"/>
<dbReference type="Proteomes" id="UP000281955">
    <property type="component" value="Unassembled WGS sequence"/>
</dbReference>
<gene>
    <name evidence="2" type="ORF">CLV35_1549</name>
</gene>
<reference evidence="2 3" key="1">
    <citation type="submission" date="2018-10" db="EMBL/GenBank/DDBJ databases">
        <title>Genomic Encyclopedia of Archaeal and Bacterial Type Strains, Phase II (KMG-II): from individual species to whole genera.</title>
        <authorList>
            <person name="Goeker M."/>
        </authorList>
    </citation>
    <scope>NUCLEOTIDE SEQUENCE [LARGE SCALE GENOMIC DNA]</scope>
    <source>
        <strain evidence="2 3">RP-AC37</strain>
    </source>
</reference>
<evidence type="ECO:0000313" key="2">
    <source>
        <dbReference type="EMBL" id="RKS77847.1"/>
    </source>
</evidence>
<feature type="region of interest" description="Disordered" evidence="1">
    <location>
        <begin position="53"/>
        <end position="76"/>
    </location>
</feature>
<dbReference type="EMBL" id="RBWV01000010">
    <property type="protein sequence ID" value="RKS77847.1"/>
    <property type="molecule type" value="Genomic_DNA"/>
</dbReference>
<organism evidence="2 3">
    <name type="scientific">Motilibacter peucedani</name>
    <dbReference type="NCBI Taxonomy" id="598650"/>
    <lineage>
        <taxon>Bacteria</taxon>
        <taxon>Bacillati</taxon>
        <taxon>Actinomycetota</taxon>
        <taxon>Actinomycetes</taxon>
        <taxon>Motilibacterales</taxon>
        <taxon>Motilibacteraceae</taxon>
        <taxon>Motilibacter</taxon>
    </lineage>
</organism>
<dbReference type="OrthoDB" id="3873239at2"/>
<dbReference type="RefSeq" id="WP_121192837.1">
    <property type="nucleotide sequence ID" value="NZ_RBWV01000010.1"/>
</dbReference>
<proteinExistence type="predicted"/>
<dbReference type="AlphaFoldDB" id="A0A420XSR4"/>
<evidence type="ECO:0000313" key="3">
    <source>
        <dbReference type="Proteomes" id="UP000281955"/>
    </source>
</evidence>
<name>A0A420XSR4_9ACTN</name>
<accession>A0A420XSR4</accession>
<protein>
    <submittedName>
        <fullName evidence="2">Uncharacterized protein</fullName>
    </submittedName>
</protein>
<comment type="caution">
    <text evidence="2">The sequence shown here is derived from an EMBL/GenBank/DDBJ whole genome shotgun (WGS) entry which is preliminary data.</text>
</comment>